<feature type="compositionally biased region" description="Acidic residues" evidence="1">
    <location>
        <begin position="382"/>
        <end position="404"/>
    </location>
</feature>
<comment type="caution">
    <text evidence="2">The sequence shown here is derived from an EMBL/GenBank/DDBJ whole genome shotgun (WGS) entry which is preliminary data.</text>
</comment>
<dbReference type="VEuPathDB" id="FungiDB:FUN_003973"/>
<protein>
    <recommendedName>
        <fullName evidence="4">Helitron helicase-like domain-containing protein</fullName>
    </recommendedName>
</protein>
<organism evidence="2 3">
    <name type="scientific">Rhizophagus irregularis</name>
    <dbReference type="NCBI Taxonomy" id="588596"/>
    <lineage>
        <taxon>Eukaryota</taxon>
        <taxon>Fungi</taxon>
        <taxon>Fungi incertae sedis</taxon>
        <taxon>Mucoromycota</taxon>
        <taxon>Glomeromycotina</taxon>
        <taxon>Glomeromycetes</taxon>
        <taxon>Glomerales</taxon>
        <taxon>Glomeraceae</taxon>
        <taxon>Rhizophagus</taxon>
    </lineage>
</organism>
<gene>
    <name evidence="2" type="ORF">RhiirC2_782199</name>
</gene>
<evidence type="ECO:0000313" key="2">
    <source>
        <dbReference type="EMBL" id="PKK68501.1"/>
    </source>
</evidence>
<dbReference type="AlphaFoldDB" id="A0A2N1N3Q9"/>
<accession>A0A2N1N3Q9</accession>
<sequence length="424" mass="49576">MISNGNKQLADRVMRCGEGLRGSIQFWMARRRELFDMIKQIGHRGLLFFTFSAADFHWPELHKLMPEDGYSASGRFENFFNDVLKPRWDLEDWWYRFEWKCTSARHRKLPQLINAPIPRQHPCQKASDEITDDTQDYIASYNDIRFLLPSDQKKTCRFGYPIGRNDHTFIRDDKNGQPELVTARNDPYINPHNRLQLQGWRANVDLKPVLSIHAALQYISKYASKAEPRSLSFSEIFDQILRNKLLFNSVSERDITAQETCHLLLGIPLYYSSRPFVSLNLNEIGPRWIHGTGSGPNGEEFTTIDDVGRTNQSPLRKYWNRPDELENFTLFKLYLIEKDVLLHVSHRIIAQLNENKLPWSTLYHQHIDTINKDSRDLLGEPVDNEEQLSDNESEYEPPEDEEEEEFRIYLAEMGPNSKSAPCPN</sequence>
<dbReference type="VEuPathDB" id="FungiDB:RhiirFUN_015185"/>
<proteinExistence type="predicted"/>
<evidence type="ECO:0000256" key="1">
    <source>
        <dbReference type="SAM" id="MobiDB-lite"/>
    </source>
</evidence>
<feature type="region of interest" description="Disordered" evidence="1">
    <location>
        <begin position="375"/>
        <end position="404"/>
    </location>
</feature>
<dbReference type="Proteomes" id="UP000233469">
    <property type="component" value="Unassembled WGS sequence"/>
</dbReference>
<dbReference type="VEuPathDB" id="FungiDB:RhiirA1_486190"/>
<reference evidence="2 3" key="1">
    <citation type="submission" date="2016-04" db="EMBL/GenBank/DDBJ databases">
        <title>Genome analyses suggest a sexual origin of heterokaryosis in a supposedly ancient asexual fungus.</title>
        <authorList>
            <person name="Ropars J."/>
            <person name="Sedzielewska K."/>
            <person name="Noel J."/>
            <person name="Charron P."/>
            <person name="Farinelli L."/>
            <person name="Marton T."/>
            <person name="Kruger M."/>
            <person name="Pelin A."/>
            <person name="Brachmann A."/>
            <person name="Corradi N."/>
        </authorList>
    </citation>
    <scope>NUCLEOTIDE SEQUENCE [LARGE SCALE GENOMIC DNA]</scope>
    <source>
        <strain evidence="2 3">C2</strain>
    </source>
</reference>
<dbReference type="EMBL" id="LLXL01000836">
    <property type="protein sequence ID" value="PKK68501.1"/>
    <property type="molecule type" value="Genomic_DNA"/>
</dbReference>
<dbReference type="VEuPathDB" id="FungiDB:RhiirA1_479998"/>
<name>A0A2N1N3Q9_9GLOM</name>
<reference evidence="2 3" key="2">
    <citation type="submission" date="2017-10" db="EMBL/GenBank/DDBJ databases">
        <title>Extensive intraspecific genome diversity in a model arbuscular mycorrhizal fungus.</title>
        <authorList>
            <person name="Chen E.C.H."/>
            <person name="Morin E."/>
            <person name="Baudet D."/>
            <person name="Noel J."/>
            <person name="Ndikumana S."/>
            <person name="Charron P."/>
            <person name="St-Onge C."/>
            <person name="Giorgi J."/>
            <person name="Grigoriev I.V."/>
            <person name="Roux C."/>
            <person name="Martin F.M."/>
            <person name="Corradi N."/>
        </authorList>
    </citation>
    <scope>NUCLEOTIDE SEQUENCE [LARGE SCALE GENOMIC DNA]</scope>
    <source>
        <strain evidence="2 3">C2</strain>
    </source>
</reference>
<evidence type="ECO:0000313" key="3">
    <source>
        <dbReference type="Proteomes" id="UP000233469"/>
    </source>
</evidence>
<evidence type="ECO:0008006" key="4">
    <source>
        <dbReference type="Google" id="ProtNLM"/>
    </source>
</evidence>